<dbReference type="Pfam" id="PF00501">
    <property type="entry name" value="AMP-binding"/>
    <property type="match status" value="1"/>
</dbReference>
<dbReference type="STRING" id="4432.A0A1U8AKG4"/>
<sequence>MAEKIEEKFHCCISHEFFRAASKNPNKVAVIHAYGGARIFRELREKMDESGFYHDQSDDFIAGRRVSSYPPVYEGDECFTFSEILDAVDDLSSRLRHILDGGDDPNLIRPKDYVHQEDTKDGKTWELSGKVNLIENPARIQNVNSSTKIFGICMVPSVEYIITVFSVLRCGEAFLPLDPSWPKDRLLSIISSSKVALIISSGSSHYTCNHHHLNLSNWLVDQNYCSVLNISMKANLKGKFGQCNLGWPCECRTMKTFCYLIYTSGSTGKPKGVCGTEQGLLNRFLWMQELFPLLGGEVLLFKTSVSFIDHIQEFLSAILTSTPLVLPPFEEFKANPYYIVDFLKAYCISRLTAVPSLMRSILPAMHGPSVIQVQRSLKLLILSGEVLSISLWDMLQKLFPDTNILNLYGSTEVSGDCTYFDCKKLPTILETEELNSVPIGVPIPNCDVALVQELNASREGEIYVSGHCMSMGYLLNSTFMTSDHVELPQNSILIGPSIKNPGTQLYFKTGDIARQLPTGDLVFLGRRDRIVKINGQRVALEEIENTLRDHPDVVDAAVIHHKFQGEIGYLVAYLVSNRTDEFFKLLISSVRSWLTRKLPPVMIPQHYLCIDSLPISSTGKIDYAILEGSEFLGQEILNDTDDSESVRCLKQTIKQAFCEALMVEKVMDNDDFFMMGGNSITAAQVAHTLGIDMRLLYVFPSPSKLQYVIVERERLYKDDMSISHDWEENSKAQKHSFLQSFDSSISGPSISKSPERPLQVLSGHNDSSVSSKYLKVDSLNSSILSEKRCSWISNLDVSTACSFSRCNMVMPEGEYEVKDQCQASWSVEIPRNGKGYLHELWRVHLESCVDASPLVVIHGGHMYLFIGSHSHIFVCVDAMSGSVQWKVKLEGRVECSAVIVGDFTQIAVGCYKGKIYFLDFMTGNFSWIFQTGGEVKSQPVVDKRRNLIWCGSHDHNIYALDYKNHCCIFKISCGGSVFGSPSIDMVRDMLYVASTSGRLTAISVKALPFSTMWLKELGTPVFGSLSVSCRSGNVICCLVDGHVISLNSSGSVIWKVKTGGPIFSAPCMSYVLPSQILVCSRNGSVYSFELEVGELLWEYNIGEPITSSAYVDENLQLCNRSRLADRLACICGSSGSIYLLQINLNVITERNQSAKDHLGPMVQEYAKVNLNGDIFSSPVMIGGQIFVGCRDDYVHCIAVEAKISARIVGS</sequence>
<dbReference type="SUPFAM" id="SSF50998">
    <property type="entry name" value="Quinoprotein alcohol dehydrogenase-like"/>
    <property type="match status" value="1"/>
</dbReference>
<evidence type="ECO:0000259" key="1">
    <source>
        <dbReference type="Pfam" id="PF00501"/>
    </source>
</evidence>
<proteinExistence type="predicted"/>
<feature type="domain" description="Pyrrolo-quinoline quinone repeat" evidence="4">
    <location>
        <begin position="845"/>
        <end position="1198"/>
    </location>
</feature>
<name>A0A1U8AKG4_NELNU</name>
<dbReference type="PANTHER" id="PTHR44394:SF1">
    <property type="entry name" value="BETA-ALANINE-ACTIVATING ENZYME"/>
    <property type="match status" value="1"/>
</dbReference>
<dbReference type="GeneID" id="104605230"/>
<dbReference type="CDD" id="cd05930">
    <property type="entry name" value="A_NRPS"/>
    <property type="match status" value="1"/>
</dbReference>
<dbReference type="Gene3D" id="2.130.10.10">
    <property type="entry name" value="YVTN repeat-like/Quinoprotein amine dehydrogenase"/>
    <property type="match status" value="2"/>
</dbReference>
<evidence type="ECO:0000259" key="4">
    <source>
        <dbReference type="Pfam" id="PF13570"/>
    </source>
</evidence>
<dbReference type="FunFam" id="2.130.10.10:FF:000883">
    <property type="entry name" value="Putative acyl-activating enzyme 19"/>
    <property type="match status" value="1"/>
</dbReference>
<accession>A0A1U8AKG4</accession>
<dbReference type="InterPro" id="IPR015943">
    <property type="entry name" value="WD40/YVTN_repeat-like_dom_sf"/>
</dbReference>
<evidence type="ECO:0000259" key="2">
    <source>
        <dbReference type="Pfam" id="PF00550"/>
    </source>
</evidence>
<dbReference type="InterPro" id="IPR020845">
    <property type="entry name" value="AMP-binding_CS"/>
</dbReference>
<dbReference type="KEGG" id="nnu:104605230"/>
<organism evidence="5 6">
    <name type="scientific">Nelumbo nucifera</name>
    <name type="common">Sacred lotus</name>
    <dbReference type="NCBI Taxonomy" id="4432"/>
    <lineage>
        <taxon>Eukaryota</taxon>
        <taxon>Viridiplantae</taxon>
        <taxon>Streptophyta</taxon>
        <taxon>Embryophyta</taxon>
        <taxon>Tracheophyta</taxon>
        <taxon>Spermatophyta</taxon>
        <taxon>Magnoliopsida</taxon>
        <taxon>Proteales</taxon>
        <taxon>Nelumbonaceae</taxon>
        <taxon>Nelumbo</taxon>
    </lineage>
</organism>
<dbReference type="Pfam" id="PF13193">
    <property type="entry name" value="AMP-binding_C"/>
    <property type="match status" value="1"/>
</dbReference>
<feature type="domain" description="AMP-binding enzyme C-terminal" evidence="3">
    <location>
        <begin position="542"/>
        <end position="620"/>
    </location>
</feature>
<dbReference type="InterPro" id="IPR042099">
    <property type="entry name" value="ANL_N_sf"/>
</dbReference>
<feature type="domain" description="AMP-dependent synthetase/ligase" evidence="1">
    <location>
        <begin position="150"/>
        <end position="474"/>
    </location>
</feature>
<dbReference type="OrthoDB" id="408177at2759"/>
<evidence type="ECO:0000313" key="6">
    <source>
        <dbReference type="RefSeq" id="XP_010268206.1"/>
    </source>
</evidence>
<dbReference type="SUPFAM" id="SSF56801">
    <property type="entry name" value="Acetyl-CoA synthetase-like"/>
    <property type="match status" value="1"/>
</dbReference>
<reference evidence="6" key="1">
    <citation type="submission" date="2025-08" db="UniProtKB">
        <authorList>
            <consortium name="RefSeq"/>
        </authorList>
    </citation>
    <scope>IDENTIFICATION</scope>
</reference>
<keyword evidence="5" id="KW-1185">Reference proteome</keyword>
<dbReference type="InterPro" id="IPR009081">
    <property type="entry name" value="PP-bd_ACP"/>
</dbReference>
<dbReference type="SMART" id="SM00564">
    <property type="entry name" value="PQQ"/>
    <property type="match status" value="4"/>
</dbReference>
<dbReference type="FunCoup" id="A0A1U8AKG4">
    <property type="interactions" value="2920"/>
</dbReference>
<dbReference type="InterPro" id="IPR002372">
    <property type="entry name" value="PQQ_rpt_dom"/>
</dbReference>
<dbReference type="Pfam" id="PF13570">
    <property type="entry name" value="Beta-prop_ACSF4"/>
    <property type="match status" value="1"/>
</dbReference>
<dbReference type="Gene3D" id="1.10.1200.10">
    <property type="entry name" value="ACP-like"/>
    <property type="match status" value="1"/>
</dbReference>
<dbReference type="RefSeq" id="XP_010268206.1">
    <property type="nucleotide sequence ID" value="XM_010269904.2"/>
</dbReference>
<dbReference type="InterPro" id="IPR036736">
    <property type="entry name" value="ACP-like_sf"/>
</dbReference>
<feature type="domain" description="Carrier" evidence="2">
    <location>
        <begin position="651"/>
        <end position="689"/>
    </location>
</feature>
<dbReference type="InterPro" id="IPR000873">
    <property type="entry name" value="AMP-dep_synth/lig_dom"/>
</dbReference>
<dbReference type="AlphaFoldDB" id="A0A1U8AKG4"/>
<dbReference type="InterPro" id="IPR011047">
    <property type="entry name" value="Quinoprotein_ADH-like_sf"/>
</dbReference>
<protein>
    <submittedName>
        <fullName evidence="6">Acyl-activating enzyme 19 isoform X1</fullName>
    </submittedName>
</protein>
<dbReference type="Proteomes" id="UP000189703">
    <property type="component" value="Unplaced"/>
</dbReference>
<evidence type="ECO:0000313" key="5">
    <source>
        <dbReference type="Proteomes" id="UP000189703"/>
    </source>
</evidence>
<dbReference type="Pfam" id="PF00550">
    <property type="entry name" value="PP-binding"/>
    <property type="match status" value="1"/>
</dbReference>
<dbReference type="eggNOG" id="KOG4649">
    <property type="taxonomic scope" value="Eukaryota"/>
</dbReference>
<dbReference type="InterPro" id="IPR018391">
    <property type="entry name" value="PQQ_b-propeller_rpt"/>
</dbReference>
<dbReference type="InterPro" id="IPR025110">
    <property type="entry name" value="AMP-bd_C"/>
</dbReference>
<gene>
    <name evidence="6" type="primary">LOC104605230</name>
</gene>
<dbReference type="GO" id="GO:0043041">
    <property type="term" value="P:amino acid activation for nonribosomal peptide biosynthetic process"/>
    <property type="evidence" value="ECO:0000318"/>
    <property type="project" value="GO_Central"/>
</dbReference>
<dbReference type="PANTHER" id="PTHR44394">
    <property type="entry name" value="BETA-ALANINE-ACTIVATING ENZYME"/>
    <property type="match status" value="1"/>
</dbReference>
<dbReference type="PROSITE" id="PS00455">
    <property type="entry name" value="AMP_BINDING"/>
    <property type="match status" value="1"/>
</dbReference>
<dbReference type="Gene3D" id="3.40.50.12780">
    <property type="entry name" value="N-terminal domain of ligase-like"/>
    <property type="match status" value="1"/>
</dbReference>
<dbReference type="PROSITE" id="PS00012">
    <property type="entry name" value="PHOSPHOPANTETHEINE"/>
    <property type="match status" value="1"/>
</dbReference>
<dbReference type="InterPro" id="IPR045851">
    <property type="entry name" value="AMP-bd_C_sf"/>
</dbReference>
<dbReference type="Gene3D" id="3.30.300.30">
    <property type="match status" value="1"/>
</dbReference>
<dbReference type="SUPFAM" id="SSF47336">
    <property type="entry name" value="ACP-like"/>
    <property type="match status" value="1"/>
</dbReference>
<dbReference type="InterPro" id="IPR006162">
    <property type="entry name" value="Ppantetheine_attach_site"/>
</dbReference>
<dbReference type="OMA" id="NGNVICC"/>
<dbReference type="eggNOG" id="KOG1178">
    <property type="taxonomic scope" value="Eukaryota"/>
</dbReference>
<evidence type="ECO:0000259" key="3">
    <source>
        <dbReference type="Pfam" id="PF13193"/>
    </source>
</evidence>
<dbReference type="InterPro" id="IPR052091">
    <property type="entry name" value="Beta-ala_Activ/Resist"/>
</dbReference>